<evidence type="ECO:0000313" key="4">
    <source>
        <dbReference type="Proteomes" id="UP000034798"/>
    </source>
</evidence>
<dbReference type="Gene3D" id="3.30.200.150">
    <property type="match status" value="1"/>
</dbReference>
<dbReference type="Gene3D" id="3.90.1200.10">
    <property type="match status" value="1"/>
</dbReference>
<dbReference type="InterPro" id="IPR011009">
    <property type="entry name" value="Kinase-like_dom_sf"/>
</dbReference>
<sequence length="336" mass="38734">MKNNNIEAPKTSPKISFHNEPRLSEHEADKNKNEKRVNLIPFVKDFISNHERFKGKEVNITFALKGNSSLVCIVETPEGKLVLKIRLGVTGTSGDVKFFKVWEEAGVKVPHILEDGKINGHQYTLMEYVDAKPLNEVYKKGEMVEKEIYVELGKILRAMHMPKAEGFGRCVDGKAEFSRFEDWLNSPGIQKKIKYVEEHKLLGEEHGSLELAIKILTEHVNKEKRSSYCHEDFGTANIFATNPLTVFDPNPRFNNRYIDLGRSVMRTIYNDSGLTRAKDQLIRGYFNGEPYDERVLQASILLNAYMKFDYAHKIGRLKQIDCIRKYLTETKYLLEK</sequence>
<name>A0A0G0GAL9_9BACT</name>
<proteinExistence type="predicted"/>
<dbReference type="AlphaFoldDB" id="A0A0G0GAL9"/>
<organism evidence="3 4">
    <name type="scientific">Candidatus Nomurabacteria bacterium GW2011_GWC2_35_8</name>
    <dbReference type="NCBI Taxonomy" id="1618752"/>
    <lineage>
        <taxon>Bacteria</taxon>
        <taxon>Candidatus Nomuraibacteriota</taxon>
    </lineage>
</organism>
<accession>A0A0G0GAL9</accession>
<evidence type="ECO:0000313" key="3">
    <source>
        <dbReference type="EMBL" id="KKP88757.1"/>
    </source>
</evidence>
<feature type="compositionally biased region" description="Basic and acidic residues" evidence="1">
    <location>
        <begin position="17"/>
        <end position="31"/>
    </location>
</feature>
<evidence type="ECO:0000256" key="1">
    <source>
        <dbReference type="SAM" id="MobiDB-lite"/>
    </source>
</evidence>
<feature type="domain" description="Aminoglycoside phosphotransferase" evidence="2">
    <location>
        <begin position="61"/>
        <end position="264"/>
    </location>
</feature>
<dbReference type="Pfam" id="PF01636">
    <property type="entry name" value="APH"/>
    <property type="match status" value="1"/>
</dbReference>
<dbReference type="InterPro" id="IPR002575">
    <property type="entry name" value="Aminoglycoside_PTrfase"/>
</dbReference>
<evidence type="ECO:0000259" key="2">
    <source>
        <dbReference type="Pfam" id="PF01636"/>
    </source>
</evidence>
<reference evidence="3 4" key="1">
    <citation type="journal article" date="2015" name="Nature">
        <title>rRNA introns, odd ribosomes, and small enigmatic genomes across a large radiation of phyla.</title>
        <authorList>
            <person name="Brown C.T."/>
            <person name="Hug L.A."/>
            <person name="Thomas B.C."/>
            <person name="Sharon I."/>
            <person name="Castelle C.J."/>
            <person name="Singh A."/>
            <person name="Wilkins M.J."/>
            <person name="Williams K.H."/>
            <person name="Banfield J.F."/>
        </authorList>
    </citation>
    <scope>NUCLEOTIDE SEQUENCE [LARGE SCALE GENOMIC DNA]</scope>
</reference>
<feature type="region of interest" description="Disordered" evidence="1">
    <location>
        <begin position="1"/>
        <end position="31"/>
    </location>
</feature>
<comment type="caution">
    <text evidence="3">The sequence shown here is derived from an EMBL/GenBank/DDBJ whole genome shotgun (WGS) entry which is preliminary data.</text>
</comment>
<dbReference type="Proteomes" id="UP000034798">
    <property type="component" value="Unassembled WGS sequence"/>
</dbReference>
<protein>
    <recommendedName>
        <fullName evidence="2">Aminoglycoside phosphotransferase domain-containing protein</fullName>
    </recommendedName>
</protein>
<dbReference type="SUPFAM" id="SSF56112">
    <property type="entry name" value="Protein kinase-like (PK-like)"/>
    <property type="match status" value="1"/>
</dbReference>
<dbReference type="EMBL" id="LBQZ01000013">
    <property type="protein sequence ID" value="KKP88757.1"/>
    <property type="molecule type" value="Genomic_DNA"/>
</dbReference>
<gene>
    <name evidence="3" type="ORF">UR91_C0013G0003</name>
</gene>